<dbReference type="InterPro" id="IPR037050">
    <property type="entry name" value="DUF1254_sf"/>
</dbReference>
<keyword evidence="1" id="KW-1133">Transmembrane helix</keyword>
<dbReference type="RefSeq" id="WP_116234802.1">
    <property type="nucleotide sequence ID" value="NZ_QRDP01000004.1"/>
</dbReference>
<dbReference type="OrthoDB" id="1346484at2"/>
<dbReference type="Proteomes" id="UP000256310">
    <property type="component" value="Unassembled WGS sequence"/>
</dbReference>
<evidence type="ECO:0000313" key="4">
    <source>
        <dbReference type="Proteomes" id="UP000256310"/>
    </source>
</evidence>
<keyword evidence="4" id="KW-1185">Reference proteome</keyword>
<dbReference type="Pfam" id="PF06863">
    <property type="entry name" value="DUF1254"/>
    <property type="match status" value="1"/>
</dbReference>
<dbReference type="AlphaFoldDB" id="A0A3D9FBS3"/>
<dbReference type="EMBL" id="QRDP01000004">
    <property type="protein sequence ID" value="RED15260.1"/>
    <property type="molecule type" value="Genomic_DNA"/>
</dbReference>
<evidence type="ECO:0000313" key="3">
    <source>
        <dbReference type="EMBL" id="RED15260.1"/>
    </source>
</evidence>
<feature type="domain" description="DUF1254" evidence="2">
    <location>
        <begin position="45"/>
        <end position="160"/>
    </location>
</feature>
<keyword evidence="1" id="KW-0812">Transmembrane</keyword>
<feature type="transmembrane region" description="Helical" evidence="1">
    <location>
        <begin position="6"/>
        <end position="26"/>
    </location>
</feature>
<evidence type="ECO:0000259" key="2">
    <source>
        <dbReference type="Pfam" id="PF06863"/>
    </source>
</evidence>
<organism evidence="3 4">
    <name type="scientific">Parasphingopyxis lamellibrachiae</name>
    <dbReference type="NCBI Taxonomy" id="680125"/>
    <lineage>
        <taxon>Bacteria</taxon>
        <taxon>Pseudomonadati</taxon>
        <taxon>Pseudomonadota</taxon>
        <taxon>Alphaproteobacteria</taxon>
        <taxon>Sphingomonadales</taxon>
        <taxon>Sphingomonadaceae</taxon>
        <taxon>Parasphingopyxis</taxon>
    </lineage>
</organism>
<proteinExistence type="predicted"/>
<dbReference type="Gene3D" id="2.60.40.1610">
    <property type="entry name" value="Domain of unknown function DUF1254"/>
    <property type="match status" value="1"/>
</dbReference>
<reference evidence="3 4" key="1">
    <citation type="submission" date="2018-07" db="EMBL/GenBank/DDBJ databases">
        <title>Genomic Encyclopedia of Type Strains, Phase IV (KMG-IV): sequencing the most valuable type-strain genomes for metagenomic binning, comparative biology and taxonomic classification.</title>
        <authorList>
            <person name="Goeker M."/>
        </authorList>
    </citation>
    <scope>NUCLEOTIDE SEQUENCE [LARGE SCALE GENOMIC DNA]</scope>
    <source>
        <strain evidence="3 4">DSM 26725</strain>
    </source>
</reference>
<comment type="caution">
    <text evidence="3">The sequence shown here is derived from an EMBL/GenBank/DDBJ whole genome shotgun (WGS) entry which is preliminary data.</text>
</comment>
<accession>A0A3D9FBS3</accession>
<gene>
    <name evidence="3" type="ORF">DFR46_0247</name>
</gene>
<dbReference type="InterPro" id="IPR010679">
    <property type="entry name" value="DUF1254"/>
</dbReference>
<keyword evidence="1" id="KW-0472">Membrane</keyword>
<name>A0A3D9FBS3_9SPHN</name>
<protein>
    <submittedName>
        <fullName evidence="3">Putative membrane protein</fullName>
    </submittedName>
</protein>
<sequence length="174" mass="19031">MLKHRFGWIALVAAIAMLVYWGTVAMTPRALMHLVMGRLEQNAPVNAMGHAPLSTAERRVIVRPSPDLAYSTCLFDLTDAPLEIVIEPIGSPYWSLSVFDAATNVAFVRNDREANGQPVRIALVGEGQSVPDAIETVRVSSNRGLAVLRILVPERGSFDAIDIDRRNARCAPLN</sequence>
<evidence type="ECO:0000256" key="1">
    <source>
        <dbReference type="SAM" id="Phobius"/>
    </source>
</evidence>
<dbReference type="SUPFAM" id="SSF160935">
    <property type="entry name" value="VPA0735-like"/>
    <property type="match status" value="1"/>
</dbReference>